<dbReference type="Pfam" id="PF13338">
    <property type="entry name" value="AbiEi_4"/>
    <property type="match status" value="1"/>
</dbReference>
<gene>
    <name evidence="3" type="ORF">E1263_36410</name>
</gene>
<evidence type="ECO:0000259" key="2">
    <source>
        <dbReference type="Pfam" id="PF13338"/>
    </source>
</evidence>
<feature type="region of interest" description="Disordered" evidence="1">
    <location>
        <begin position="1"/>
        <end position="62"/>
    </location>
</feature>
<proteinExistence type="predicted"/>
<evidence type="ECO:0000256" key="1">
    <source>
        <dbReference type="SAM" id="MobiDB-lite"/>
    </source>
</evidence>
<organism evidence="3 4">
    <name type="scientific">Kribbella antibiotica</name>
    <dbReference type="NCBI Taxonomy" id="190195"/>
    <lineage>
        <taxon>Bacteria</taxon>
        <taxon>Bacillati</taxon>
        <taxon>Actinomycetota</taxon>
        <taxon>Actinomycetes</taxon>
        <taxon>Propionibacteriales</taxon>
        <taxon>Kribbellaceae</taxon>
        <taxon>Kribbella</taxon>
    </lineage>
</organism>
<dbReference type="EMBL" id="SMKX01000172">
    <property type="protein sequence ID" value="TDD46486.1"/>
    <property type="molecule type" value="Genomic_DNA"/>
</dbReference>
<protein>
    <recommendedName>
        <fullName evidence="2">AbiEi antitoxin N-terminal domain-containing protein</fullName>
    </recommendedName>
</protein>
<dbReference type="OrthoDB" id="5146042at2"/>
<dbReference type="InterPro" id="IPR025159">
    <property type="entry name" value="AbiEi_N"/>
</dbReference>
<reference evidence="3 4" key="1">
    <citation type="submission" date="2019-03" db="EMBL/GenBank/DDBJ databases">
        <title>Draft genome sequences of novel Actinobacteria.</title>
        <authorList>
            <person name="Sahin N."/>
            <person name="Ay H."/>
            <person name="Saygin H."/>
        </authorList>
    </citation>
    <scope>NUCLEOTIDE SEQUENCE [LARGE SCALE GENOMIC DNA]</scope>
    <source>
        <strain evidence="3 4">JCM 13523</strain>
    </source>
</reference>
<comment type="caution">
    <text evidence="3">The sequence shown here is derived from an EMBL/GenBank/DDBJ whole genome shotgun (WGS) entry which is preliminary data.</text>
</comment>
<name>A0A4R4YN79_9ACTN</name>
<keyword evidence="4" id="KW-1185">Reference proteome</keyword>
<evidence type="ECO:0000313" key="4">
    <source>
        <dbReference type="Proteomes" id="UP000295124"/>
    </source>
</evidence>
<evidence type="ECO:0000313" key="3">
    <source>
        <dbReference type="EMBL" id="TDD46486.1"/>
    </source>
</evidence>
<sequence length="402" mass="44368">MHLMPGRNQLPSQSRPHCPRVKHSNPHSPSTPHPRPPEGAGERYPPKLICRTPQPSYPQEEKSAALEGADACIFSGVNESVEGAGFAELVHRQLGAFSRRQALLHGVSDRTLATRLRSGRIQRIYRGAYASFSGPVPWETRVWAAWLAYGPDAALGGETALRQYGLTGDWPTEPIHLELPHYRRVRRQPGIVVRRSHDFGNRLLGNREPPIVRLEVALLTVASRRSTTDGALSVLLDACRQHRTTPQRLLSELSRLPNLPRREHIAHVLRDADAGVESWLELVYLRKVERAHRLPAATRQAAETLGGTTIRRDCRYDEFGLIVELDGRAGHADVTSQWRDMARDNAAAINAKVTLRFGYQLAGNPCAAAAQVAAVLTLRGWRGTPTPCSPTCSVSSASRRGA</sequence>
<dbReference type="Proteomes" id="UP000295124">
    <property type="component" value="Unassembled WGS sequence"/>
</dbReference>
<accession>A0A4R4YN79</accession>
<dbReference type="AlphaFoldDB" id="A0A4R4YN79"/>
<feature type="domain" description="AbiEi antitoxin N-terminal" evidence="2">
    <location>
        <begin position="88"/>
        <end position="130"/>
    </location>
</feature>